<name>A0A6M6JDG4_9PSEU</name>
<evidence type="ECO:0000256" key="1">
    <source>
        <dbReference type="SAM" id="MobiDB-lite"/>
    </source>
</evidence>
<evidence type="ECO:0000313" key="3">
    <source>
        <dbReference type="Proteomes" id="UP000505377"/>
    </source>
</evidence>
<accession>A0A6M6JDG4</accession>
<organism evidence="2 3">
    <name type="scientific">Pseudonocardia broussonetiae</name>
    <dbReference type="NCBI Taxonomy" id="2736640"/>
    <lineage>
        <taxon>Bacteria</taxon>
        <taxon>Bacillati</taxon>
        <taxon>Actinomycetota</taxon>
        <taxon>Actinomycetes</taxon>
        <taxon>Pseudonocardiales</taxon>
        <taxon>Pseudonocardiaceae</taxon>
        <taxon>Pseudonocardia</taxon>
    </lineage>
</organism>
<dbReference type="KEGG" id="pbro:HOP40_02570"/>
<feature type="region of interest" description="Disordered" evidence="1">
    <location>
        <begin position="1"/>
        <end position="24"/>
    </location>
</feature>
<evidence type="ECO:0000313" key="2">
    <source>
        <dbReference type="EMBL" id="QJY44862.1"/>
    </source>
</evidence>
<gene>
    <name evidence="2" type="ORF">HOP40_02570</name>
</gene>
<sequence length="295" mass="32610">MTTPAAAPAPTTEGAPSPGRGRQLPQHVRIGSVWVSLMEPEDGHDAAFNRWYGDDHFYAGGMSLAWIFAGRRWVCTRELQDLRYAREGTSFRPVDAGRFLHLNFFSEGHVDEAAPVLGETIARLAGEGRMYVDSIPRRHVFSRLQPYAGVVYDDPDGDGPLDVHALDFPFTGVVVQVLQTREGHDRDELVRWLREDFVPARLPAARAAMCLISLDADLPDSVAQKTSRVPSAYGDAAARRLTLLWFVADDVREGWQDRFAPHADALAAGGLGDLEFAGPFVPLEPGTNRYVDDLR</sequence>
<keyword evidence="3" id="KW-1185">Reference proteome</keyword>
<protein>
    <submittedName>
        <fullName evidence="2">Uncharacterized protein</fullName>
    </submittedName>
</protein>
<dbReference type="Proteomes" id="UP000505377">
    <property type="component" value="Chromosome"/>
</dbReference>
<dbReference type="RefSeq" id="WP_172154280.1">
    <property type="nucleotide sequence ID" value="NZ_CP053564.1"/>
</dbReference>
<feature type="compositionally biased region" description="Low complexity" evidence="1">
    <location>
        <begin position="1"/>
        <end position="18"/>
    </location>
</feature>
<reference evidence="2 3" key="1">
    <citation type="submission" date="2020-05" db="EMBL/GenBank/DDBJ databases">
        <authorList>
            <person name="Mo P."/>
        </authorList>
    </citation>
    <scope>NUCLEOTIDE SEQUENCE [LARGE SCALE GENOMIC DNA]</scope>
    <source>
        <strain evidence="2 3">Gen01</strain>
    </source>
</reference>
<dbReference type="AlphaFoldDB" id="A0A6M6JDG4"/>
<proteinExistence type="predicted"/>
<dbReference type="EMBL" id="CP053564">
    <property type="protein sequence ID" value="QJY44862.1"/>
    <property type="molecule type" value="Genomic_DNA"/>
</dbReference>